<dbReference type="GO" id="GO:0006635">
    <property type="term" value="P:fatty acid beta-oxidation"/>
    <property type="evidence" value="ECO:0007669"/>
    <property type="project" value="TreeGrafter"/>
</dbReference>
<dbReference type="GO" id="GO:0016829">
    <property type="term" value="F:lyase activity"/>
    <property type="evidence" value="ECO:0007669"/>
    <property type="project" value="UniProtKB-KW"/>
</dbReference>
<sequence>EEGIALRPVDIDAVELFGYGFPRHRGGPMLQADLIGPETLIQRIETYAKDDPQFWQVPALLRRMQRDKRSFAEMNSGPNTTEKGQAS</sequence>
<dbReference type="GO" id="GO:0016853">
    <property type="term" value="F:isomerase activity"/>
    <property type="evidence" value="ECO:0007669"/>
    <property type="project" value="UniProtKB-KW"/>
</dbReference>
<dbReference type="Proteomes" id="UP000264719">
    <property type="component" value="Unassembled WGS sequence"/>
</dbReference>
<dbReference type="Gene3D" id="1.10.1040.10">
    <property type="entry name" value="N-(1-d-carboxylethyl)-l-norvaline Dehydrogenase, domain 2"/>
    <property type="match status" value="1"/>
</dbReference>
<dbReference type="PANTHER" id="PTHR23309">
    <property type="entry name" value="3-HYDROXYACYL-COA DEHYROGENASE"/>
    <property type="match status" value="1"/>
</dbReference>
<evidence type="ECO:0000256" key="2">
    <source>
        <dbReference type="ARBA" id="ARBA00023239"/>
    </source>
</evidence>
<evidence type="ECO:0000313" key="5">
    <source>
        <dbReference type="EMBL" id="HAR53899.1"/>
    </source>
</evidence>
<dbReference type="InterPro" id="IPR013328">
    <property type="entry name" value="6PGD_dom2"/>
</dbReference>
<dbReference type="InterPro" id="IPR008927">
    <property type="entry name" value="6-PGluconate_DH-like_C_sf"/>
</dbReference>
<protein>
    <submittedName>
        <fullName evidence="5">3-hydroxyacyl-CoA dehydrogenase</fullName>
    </submittedName>
</protein>
<feature type="compositionally biased region" description="Polar residues" evidence="4">
    <location>
        <begin position="76"/>
        <end position="87"/>
    </location>
</feature>
<feature type="non-terminal residue" evidence="5">
    <location>
        <position position="1"/>
    </location>
</feature>
<evidence type="ECO:0000256" key="3">
    <source>
        <dbReference type="ARBA" id="ARBA00023268"/>
    </source>
</evidence>
<dbReference type="AlphaFoldDB" id="A0A348WH87"/>
<evidence type="ECO:0000256" key="1">
    <source>
        <dbReference type="ARBA" id="ARBA00023235"/>
    </source>
</evidence>
<dbReference type="SUPFAM" id="SSF48179">
    <property type="entry name" value="6-phosphogluconate dehydrogenase C-terminal domain-like"/>
    <property type="match status" value="1"/>
</dbReference>
<organism evidence="5 6">
    <name type="scientific">Roseovarius nubinhibens</name>
    <dbReference type="NCBI Taxonomy" id="314263"/>
    <lineage>
        <taxon>Bacteria</taxon>
        <taxon>Pseudomonadati</taxon>
        <taxon>Pseudomonadota</taxon>
        <taxon>Alphaproteobacteria</taxon>
        <taxon>Rhodobacterales</taxon>
        <taxon>Roseobacteraceae</taxon>
        <taxon>Roseovarius</taxon>
    </lineage>
</organism>
<keyword evidence="2" id="KW-0456">Lyase</keyword>
<evidence type="ECO:0000313" key="6">
    <source>
        <dbReference type="Proteomes" id="UP000264719"/>
    </source>
</evidence>
<comment type="caution">
    <text evidence="5">The sequence shown here is derived from an EMBL/GenBank/DDBJ whole genome shotgun (WGS) entry which is preliminary data.</text>
</comment>
<accession>A0A348WH87</accession>
<dbReference type="GO" id="GO:0003857">
    <property type="term" value="F:(3S)-3-hydroxyacyl-CoA dehydrogenase (NAD+) activity"/>
    <property type="evidence" value="ECO:0007669"/>
    <property type="project" value="TreeGrafter"/>
</dbReference>
<gene>
    <name evidence="5" type="ORF">DCS45_18770</name>
</gene>
<reference evidence="5 6" key="1">
    <citation type="journal article" date="2018" name="Nat. Biotechnol.">
        <title>A standardized bacterial taxonomy based on genome phylogeny substantially revises the tree of life.</title>
        <authorList>
            <person name="Parks D.H."/>
            <person name="Chuvochina M."/>
            <person name="Waite D.W."/>
            <person name="Rinke C."/>
            <person name="Skarshewski A."/>
            <person name="Chaumeil P.A."/>
            <person name="Hugenholtz P."/>
        </authorList>
    </citation>
    <scope>NUCLEOTIDE SEQUENCE [LARGE SCALE GENOMIC DNA]</scope>
    <source>
        <strain evidence="5">UBA9169</strain>
    </source>
</reference>
<name>A0A348WH87_9RHOB</name>
<feature type="region of interest" description="Disordered" evidence="4">
    <location>
        <begin position="66"/>
        <end position="87"/>
    </location>
</feature>
<keyword evidence="3" id="KW-0511">Multifunctional enzyme</keyword>
<evidence type="ECO:0000256" key="4">
    <source>
        <dbReference type="SAM" id="MobiDB-lite"/>
    </source>
</evidence>
<dbReference type="PANTHER" id="PTHR23309:SF49">
    <property type="entry name" value="PEROXISOMAL BIFUNCTIONAL ENZYME"/>
    <property type="match status" value="1"/>
</dbReference>
<dbReference type="EMBL" id="DMVW01000179">
    <property type="protein sequence ID" value="HAR53899.1"/>
    <property type="molecule type" value="Genomic_DNA"/>
</dbReference>
<keyword evidence="1" id="KW-0413">Isomerase</keyword>
<proteinExistence type="predicted"/>